<reference evidence="1" key="1">
    <citation type="submission" date="2020-08" db="EMBL/GenBank/DDBJ databases">
        <title>Multicomponent nature underlies the extraordinary mechanical properties of spider dragline silk.</title>
        <authorList>
            <person name="Kono N."/>
            <person name="Nakamura H."/>
            <person name="Mori M."/>
            <person name="Yoshida Y."/>
            <person name="Ohtoshi R."/>
            <person name="Malay A.D."/>
            <person name="Moran D.A.P."/>
            <person name="Tomita M."/>
            <person name="Numata K."/>
            <person name="Arakawa K."/>
        </authorList>
    </citation>
    <scope>NUCLEOTIDE SEQUENCE</scope>
</reference>
<proteinExistence type="predicted"/>
<dbReference type="AlphaFoldDB" id="A0A8X6VXU2"/>
<dbReference type="Proteomes" id="UP000887159">
    <property type="component" value="Unassembled WGS sequence"/>
</dbReference>
<keyword evidence="2" id="KW-1185">Reference proteome</keyword>
<comment type="caution">
    <text evidence="1">The sequence shown here is derived from an EMBL/GenBank/DDBJ whole genome shotgun (WGS) entry which is preliminary data.</text>
</comment>
<evidence type="ECO:0000313" key="2">
    <source>
        <dbReference type="Proteomes" id="UP000887159"/>
    </source>
</evidence>
<name>A0A8X6VXU2_TRICX</name>
<sequence length="125" mass="14594">MSPRSPFFNQTMLSLTQQGCHKTVYVLLLPFLGLPDPQICLQSSVSGIIWDGELGILKFERTRGKVTANMERNVSIHHTELVYLNVRSYRIVHSRWRRFNRVLNPPFFCHCYLYGTEGARDENYD</sequence>
<dbReference type="EMBL" id="BMAU01021369">
    <property type="protein sequence ID" value="GFY24400.1"/>
    <property type="molecule type" value="Genomic_DNA"/>
</dbReference>
<organism evidence="1 2">
    <name type="scientific">Trichonephila clavipes</name>
    <name type="common">Golden silk orbweaver</name>
    <name type="synonym">Nephila clavipes</name>
    <dbReference type="NCBI Taxonomy" id="2585209"/>
    <lineage>
        <taxon>Eukaryota</taxon>
        <taxon>Metazoa</taxon>
        <taxon>Ecdysozoa</taxon>
        <taxon>Arthropoda</taxon>
        <taxon>Chelicerata</taxon>
        <taxon>Arachnida</taxon>
        <taxon>Araneae</taxon>
        <taxon>Araneomorphae</taxon>
        <taxon>Entelegynae</taxon>
        <taxon>Araneoidea</taxon>
        <taxon>Nephilidae</taxon>
        <taxon>Trichonephila</taxon>
    </lineage>
</organism>
<gene>
    <name evidence="1" type="primary">NCL1_25221</name>
    <name evidence="1" type="ORF">TNCV_1014481</name>
</gene>
<protein>
    <submittedName>
        <fullName evidence="1">Uncharacterized protein</fullName>
    </submittedName>
</protein>
<accession>A0A8X6VXU2</accession>
<evidence type="ECO:0000313" key="1">
    <source>
        <dbReference type="EMBL" id="GFY24400.1"/>
    </source>
</evidence>